<dbReference type="GeneID" id="29002409"/>
<dbReference type="EMBL" id="KV440983">
    <property type="protein sequence ID" value="OAD72302.1"/>
    <property type="molecule type" value="Genomic_DNA"/>
</dbReference>
<evidence type="ECO:0000313" key="2">
    <source>
        <dbReference type="Proteomes" id="UP000077315"/>
    </source>
</evidence>
<accession>A0A162TZN9</accession>
<dbReference type="VEuPathDB" id="FungiDB:PHYBLDRAFT_65652"/>
<keyword evidence="2" id="KW-1185">Reference proteome</keyword>
<proteinExistence type="predicted"/>
<evidence type="ECO:0000313" key="1">
    <source>
        <dbReference type="EMBL" id="OAD72302.1"/>
    </source>
</evidence>
<name>A0A162TZN9_PHYB8</name>
<dbReference type="InParanoid" id="A0A162TZN9"/>
<dbReference type="AlphaFoldDB" id="A0A162TZN9"/>
<protein>
    <submittedName>
        <fullName evidence="1">Uncharacterized protein</fullName>
    </submittedName>
</protein>
<sequence>MIRSRQSKQYVCFIIIHRPIILVHYLRLPTWTALTAYGTLYVNPDCIRALVSKNHDSLEYIVGNQFRETGKNWYLTRVVPEHLVVKRLRKENRGNRVDVWRAEKPTTSRILNKHSQSFWLES</sequence>
<reference evidence="2" key="1">
    <citation type="submission" date="2015-06" db="EMBL/GenBank/DDBJ databases">
        <title>Expansion of signal transduction pathways in fungi by whole-genome duplication.</title>
        <authorList>
            <consortium name="DOE Joint Genome Institute"/>
            <person name="Corrochano L.M."/>
            <person name="Kuo A."/>
            <person name="Marcet-Houben M."/>
            <person name="Polaino S."/>
            <person name="Salamov A."/>
            <person name="Villalobos J.M."/>
            <person name="Alvarez M.I."/>
            <person name="Avalos J."/>
            <person name="Benito E.P."/>
            <person name="Benoit I."/>
            <person name="Burger G."/>
            <person name="Camino L.P."/>
            <person name="Canovas D."/>
            <person name="Cerda-Olmedo E."/>
            <person name="Cheng J.-F."/>
            <person name="Dominguez A."/>
            <person name="Elias M."/>
            <person name="Eslava A.P."/>
            <person name="Glaser F."/>
            <person name="Grimwood J."/>
            <person name="Gutierrez G."/>
            <person name="Heitman J."/>
            <person name="Henrissat B."/>
            <person name="Iturriaga E.A."/>
            <person name="Lang B.F."/>
            <person name="Lavin J.L."/>
            <person name="Lee S."/>
            <person name="Li W."/>
            <person name="Lindquist E."/>
            <person name="Lopez-Garcia S."/>
            <person name="Luque E.M."/>
            <person name="Marcos A.T."/>
            <person name="Martin J."/>
            <person name="McCluskey K."/>
            <person name="Medina H.R."/>
            <person name="Miralles-Duran A."/>
            <person name="Miyazaki A."/>
            <person name="Munoz-Torres E."/>
            <person name="Oguiza J.A."/>
            <person name="Ohm R."/>
            <person name="Olmedo M."/>
            <person name="Orejas M."/>
            <person name="Ortiz-Castellanos L."/>
            <person name="Pisabarro A.G."/>
            <person name="Rodriguez-Romero J."/>
            <person name="Ruiz-Herrera J."/>
            <person name="Ruiz-Vazquez R."/>
            <person name="Sanz C."/>
            <person name="Schackwitz W."/>
            <person name="Schmutz J."/>
            <person name="Shahriari M."/>
            <person name="Shelest E."/>
            <person name="Silva-Franco F."/>
            <person name="Soanes D."/>
            <person name="Syed K."/>
            <person name="Tagua V.G."/>
            <person name="Talbot N.J."/>
            <person name="Thon M."/>
            <person name="De vries R.P."/>
            <person name="Wiebenga A."/>
            <person name="Yadav J.S."/>
            <person name="Braun E.L."/>
            <person name="Baker S."/>
            <person name="Garre V."/>
            <person name="Horwitz B."/>
            <person name="Torres-Martinez S."/>
            <person name="Idnurm A."/>
            <person name="Herrera-Estrella A."/>
            <person name="Gabaldon T."/>
            <person name="Grigoriev I.V."/>
        </authorList>
    </citation>
    <scope>NUCLEOTIDE SEQUENCE [LARGE SCALE GENOMIC DNA]</scope>
    <source>
        <strain evidence="2">NRRL 1555(-)</strain>
    </source>
</reference>
<dbReference type="Proteomes" id="UP000077315">
    <property type="component" value="Unassembled WGS sequence"/>
</dbReference>
<gene>
    <name evidence="1" type="ORF">PHYBLDRAFT_65652</name>
</gene>
<organism evidence="1 2">
    <name type="scientific">Phycomyces blakesleeanus (strain ATCC 8743b / DSM 1359 / FGSC 10004 / NBRC 33097 / NRRL 1555)</name>
    <dbReference type="NCBI Taxonomy" id="763407"/>
    <lineage>
        <taxon>Eukaryota</taxon>
        <taxon>Fungi</taxon>
        <taxon>Fungi incertae sedis</taxon>
        <taxon>Mucoromycota</taxon>
        <taxon>Mucoromycotina</taxon>
        <taxon>Mucoromycetes</taxon>
        <taxon>Mucorales</taxon>
        <taxon>Phycomycetaceae</taxon>
        <taxon>Phycomyces</taxon>
    </lineage>
</organism>
<dbReference type="RefSeq" id="XP_018290342.1">
    <property type="nucleotide sequence ID" value="XM_018441503.1"/>
</dbReference>